<dbReference type="PANTHER" id="PTHR14413:SF16">
    <property type="entry name" value="LARGE RIBOSOMAL SUBUNIT PROTEIN BL17M"/>
    <property type="match status" value="1"/>
</dbReference>
<evidence type="ECO:0000313" key="8">
    <source>
        <dbReference type="Proteomes" id="UP000609064"/>
    </source>
</evidence>
<comment type="caution">
    <text evidence="7">The sequence shown here is derived from an EMBL/GenBank/DDBJ whole genome shotgun (WGS) entry which is preliminary data.</text>
</comment>
<dbReference type="SUPFAM" id="SSF64263">
    <property type="entry name" value="Prokaryotic ribosomal protein L17"/>
    <property type="match status" value="1"/>
</dbReference>
<dbReference type="Pfam" id="PF01196">
    <property type="entry name" value="Ribosomal_L17"/>
    <property type="match status" value="1"/>
</dbReference>
<comment type="subunit">
    <text evidence="4">Part of the 50S ribosomal subunit. Contacts protein L32.</text>
</comment>
<evidence type="ECO:0000256" key="5">
    <source>
        <dbReference type="RuleBase" id="RU000660"/>
    </source>
</evidence>
<feature type="compositionally biased region" description="Low complexity" evidence="6">
    <location>
        <begin position="169"/>
        <end position="197"/>
    </location>
</feature>
<feature type="region of interest" description="Disordered" evidence="6">
    <location>
        <begin position="137"/>
        <end position="205"/>
    </location>
</feature>
<organism evidence="7 8">
    <name type="scientific">Emticicia aquatilis</name>
    <dbReference type="NCBI Taxonomy" id="1537369"/>
    <lineage>
        <taxon>Bacteria</taxon>
        <taxon>Pseudomonadati</taxon>
        <taxon>Bacteroidota</taxon>
        <taxon>Cytophagia</taxon>
        <taxon>Cytophagales</taxon>
        <taxon>Leadbetterellaceae</taxon>
        <taxon>Emticicia</taxon>
    </lineage>
</organism>
<keyword evidence="2 4" id="KW-0689">Ribosomal protein</keyword>
<proteinExistence type="inferred from homology"/>
<reference evidence="7" key="1">
    <citation type="journal article" date="2014" name="Int. J. Syst. Evol. Microbiol.">
        <title>Complete genome sequence of Corynebacterium casei LMG S-19264T (=DSM 44701T), isolated from a smear-ripened cheese.</title>
        <authorList>
            <consortium name="US DOE Joint Genome Institute (JGI-PGF)"/>
            <person name="Walter F."/>
            <person name="Albersmeier A."/>
            <person name="Kalinowski J."/>
            <person name="Ruckert C."/>
        </authorList>
    </citation>
    <scope>NUCLEOTIDE SEQUENCE</scope>
    <source>
        <strain evidence="7">CGMCC 1.15958</strain>
    </source>
</reference>
<dbReference type="GO" id="GO:0006412">
    <property type="term" value="P:translation"/>
    <property type="evidence" value="ECO:0007669"/>
    <property type="project" value="UniProtKB-UniRule"/>
</dbReference>
<evidence type="ECO:0000256" key="4">
    <source>
        <dbReference type="HAMAP-Rule" id="MF_01368"/>
    </source>
</evidence>
<dbReference type="InterPro" id="IPR036373">
    <property type="entry name" value="Ribosomal_bL17_sf"/>
</dbReference>
<evidence type="ECO:0000256" key="1">
    <source>
        <dbReference type="ARBA" id="ARBA00008777"/>
    </source>
</evidence>
<dbReference type="GO" id="GO:0003735">
    <property type="term" value="F:structural constituent of ribosome"/>
    <property type="evidence" value="ECO:0007669"/>
    <property type="project" value="InterPro"/>
</dbReference>
<evidence type="ECO:0000256" key="2">
    <source>
        <dbReference type="ARBA" id="ARBA00022980"/>
    </source>
</evidence>
<comment type="similarity">
    <text evidence="1 4 5">Belongs to the bacterial ribosomal protein bL17 family.</text>
</comment>
<dbReference type="Proteomes" id="UP000609064">
    <property type="component" value="Unassembled WGS sequence"/>
</dbReference>
<dbReference type="InterPro" id="IPR000456">
    <property type="entry name" value="Ribosomal_bL17"/>
</dbReference>
<dbReference type="NCBIfam" id="TIGR00059">
    <property type="entry name" value="L17"/>
    <property type="match status" value="1"/>
</dbReference>
<dbReference type="AlphaFoldDB" id="A0A916YD02"/>
<gene>
    <name evidence="4 7" type="primary">rplQ</name>
    <name evidence="7" type="ORF">GCM10011514_00590</name>
</gene>
<keyword evidence="8" id="KW-1185">Reference proteome</keyword>
<dbReference type="Gene3D" id="3.90.1030.10">
    <property type="entry name" value="Ribosomal protein L17"/>
    <property type="match status" value="1"/>
</dbReference>
<dbReference type="InterPro" id="IPR047859">
    <property type="entry name" value="Ribosomal_bL17_CS"/>
</dbReference>
<dbReference type="PANTHER" id="PTHR14413">
    <property type="entry name" value="RIBOSOMAL PROTEIN L17"/>
    <property type="match status" value="1"/>
</dbReference>
<sequence>MTVTYETNTMRHGNKINHLGRTHSHRDALLKNLAISLIQYKRIETTLAKAKELRKYVEPLITKSKNDSTHSRRTVFSYLQDKEAIKTLFGEIAEKVANRNGGYTRIIKLGTRFGDNAEVALIELVDYNEALLTSAEEKTTKTRRSRRGGKKAEGSAAVEAAPVADESSAVVVEDAPAAEVVAEAAPAVEEAPEAPAAEGEETKEA</sequence>
<accession>A0A916YD02</accession>
<evidence type="ECO:0000256" key="3">
    <source>
        <dbReference type="ARBA" id="ARBA00023274"/>
    </source>
</evidence>
<keyword evidence="3 4" id="KW-0687">Ribonucleoprotein</keyword>
<evidence type="ECO:0000256" key="6">
    <source>
        <dbReference type="SAM" id="MobiDB-lite"/>
    </source>
</evidence>
<dbReference type="FunFam" id="3.90.1030.10:FF:000001">
    <property type="entry name" value="50S ribosomal protein L17"/>
    <property type="match status" value="1"/>
</dbReference>
<dbReference type="GO" id="GO:0022625">
    <property type="term" value="C:cytosolic large ribosomal subunit"/>
    <property type="evidence" value="ECO:0007669"/>
    <property type="project" value="TreeGrafter"/>
</dbReference>
<dbReference type="EMBL" id="BMKK01000001">
    <property type="protein sequence ID" value="GGD40413.1"/>
    <property type="molecule type" value="Genomic_DNA"/>
</dbReference>
<reference evidence="7" key="2">
    <citation type="submission" date="2020-09" db="EMBL/GenBank/DDBJ databases">
        <authorList>
            <person name="Sun Q."/>
            <person name="Zhou Y."/>
        </authorList>
    </citation>
    <scope>NUCLEOTIDE SEQUENCE</scope>
    <source>
        <strain evidence="7">CGMCC 1.15958</strain>
    </source>
</reference>
<dbReference type="HAMAP" id="MF_01368">
    <property type="entry name" value="Ribosomal_bL17"/>
    <property type="match status" value="1"/>
</dbReference>
<protein>
    <recommendedName>
        <fullName evidence="4">Large ribosomal subunit protein bL17</fullName>
    </recommendedName>
</protein>
<evidence type="ECO:0000313" key="7">
    <source>
        <dbReference type="EMBL" id="GGD40413.1"/>
    </source>
</evidence>
<name>A0A916YD02_9BACT</name>
<dbReference type="PROSITE" id="PS01167">
    <property type="entry name" value="RIBOSOMAL_L17"/>
    <property type="match status" value="1"/>
</dbReference>